<comment type="caution">
    <text evidence="2">The sequence shown here is derived from an EMBL/GenBank/DDBJ whole genome shotgun (WGS) entry which is preliminary data.</text>
</comment>
<feature type="domain" description="SIS" evidence="1">
    <location>
        <begin position="31"/>
        <end position="185"/>
    </location>
</feature>
<dbReference type="RefSeq" id="WP_319984853.1">
    <property type="nucleotide sequence ID" value="NZ_JAXAVV010000007.1"/>
</dbReference>
<dbReference type="InterPro" id="IPR046348">
    <property type="entry name" value="SIS_dom_sf"/>
</dbReference>
<reference evidence="2 3" key="2">
    <citation type="submission" date="2023-11" db="EMBL/GenBank/DDBJ databases">
        <authorList>
            <person name="Lara A.C."/>
            <person name="Chronakova A."/>
        </authorList>
    </citation>
    <scope>NUCLEOTIDE SEQUENCE [LARGE SCALE GENOMIC DNA]</scope>
    <source>
        <strain evidence="2 3">BCCO 10_0798</strain>
    </source>
</reference>
<sequence length="191" mass="20241">MSVEKHLNGLAGTLTALRAQAPRLTRWGSTLARRLTEGGRLLAAGNGGSAAEAQHLTAELVGRYRHDRAPFSALALCAETSSVTAIANDYGYDQVFARQIAAHARPRDIVVLLSTSGRSENLLEAARTARKVGAQVWAFTGPAPNPLADLADDVLDLPGDPCHVQEAQLVAVHALCEAFEAALPTTLRRVS</sequence>
<dbReference type="Gene3D" id="3.40.50.10490">
    <property type="entry name" value="Glucose-6-phosphate isomerase like protein, domain 1"/>
    <property type="match status" value="1"/>
</dbReference>
<evidence type="ECO:0000259" key="1">
    <source>
        <dbReference type="PROSITE" id="PS51464"/>
    </source>
</evidence>
<dbReference type="CDD" id="cd05006">
    <property type="entry name" value="SIS_GmhA"/>
    <property type="match status" value="1"/>
</dbReference>
<organism evidence="2 3">
    <name type="scientific">Lentzea kristufekii</name>
    <dbReference type="NCBI Taxonomy" id="3095430"/>
    <lineage>
        <taxon>Bacteria</taxon>
        <taxon>Bacillati</taxon>
        <taxon>Actinomycetota</taxon>
        <taxon>Actinomycetes</taxon>
        <taxon>Pseudonocardiales</taxon>
        <taxon>Pseudonocardiaceae</taxon>
        <taxon>Lentzea</taxon>
    </lineage>
</organism>
<reference evidence="2 3" key="1">
    <citation type="submission" date="2023-11" db="EMBL/GenBank/DDBJ databases">
        <title>Lentzea sokolovensis, sp. nov., Lentzea kristufkii, sp. nov., and Lentzea miocenensis, sp. nov., rare actinobacteria from Sokolov Coal Basin, Miocene lacustrine sediment, Czech Republic.</title>
        <authorList>
            <person name="Lara A."/>
            <person name="Kotroba L."/>
            <person name="Nouioui I."/>
            <person name="Neumann-Schaal M."/>
            <person name="Mast Y."/>
            <person name="Chronakova A."/>
        </authorList>
    </citation>
    <scope>NUCLEOTIDE SEQUENCE [LARGE SCALE GENOMIC DNA]</scope>
    <source>
        <strain evidence="2 3">BCCO 10_0798</strain>
    </source>
</reference>
<proteinExistence type="predicted"/>
<name>A0ABU4TSH6_9PSEU</name>
<dbReference type="EMBL" id="JAXAVV010000007">
    <property type="protein sequence ID" value="MDX8050877.1"/>
    <property type="molecule type" value="Genomic_DNA"/>
</dbReference>
<dbReference type="PANTHER" id="PTHR30390">
    <property type="entry name" value="SEDOHEPTULOSE 7-PHOSPHATE ISOMERASE / DNAA INITIATOR-ASSOCIATING FACTOR FOR REPLICATION INITIATION"/>
    <property type="match status" value="1"/>
</dbReference>
<protein>
    <submittedName>
        <fullName evidence="2">SIS domain-containing protein</fullName>
    </submittedName>
</protein>
<evidence type="ECO:0000313" key="3">
    <source>
        <dbReference type="Proteomes" id="UP001271792"/>
    </source>
</evidence>
<dbReference type="PROSITE" id="PS51464">
    <property type="entry name" value="SIS"/>
    <property type="match status" value="1"/>
</dbReference>
<dbReference type="Pfam" id="PF13580">
    <property type="entry name" value="SIS_2"/>
    <property type="match status" value="1"/>
</dbReference>
<dbReference type="InterPro" id="IPR035461">
    <property type="entry name" value="GmhA/DiaA"/>
</dbReference>
<accession>A0ABU4TSH6</accession>
<dbReference type="Proteomes" id="UP001271792">
    <property type="component" value="Unassembled WGS sequence"/>
</dbReference>
<dbReference type="InterPro" id="IPR001347">
    <property type="entry name" value="SIS_dom"/>
</dbReference>
<dbReference type="SUPFAM" id="SSF53697">
    <property type="entry name" value="SIS domain"/>
    <property type="match status" value="1"/>
</dbReference>
<gene>
    <name evidence="2" type="ORF">SK571_15925</name>
</gene>
<dbReference type="InterPro" id="IPR050099">
    <property type="entry name" value="SIS_GmhA/DiaA_subfam"/>
</dbReference>
<evidence type="ECO:0000313" key="2">
    <source>
        <dbReference type="EMBL" id="MDX8050877.1"/>
    </source>
</evidence>
<keyword evidence="3" id="KW-1185">Reference proteome</keyword>
<dbReference type="PANTHER" id="PTHR30390:SF6">
    <property type="entry name" value="DNAA INITIATOR-ASSOCIATING PROTEIN DIAA"/>
    <property type="match status" value="1"/>
</dbReference>